<keyword evidence="1" id="KW-1133">Transmembrane helix</keyword>
<sequence length="179" mass="19559">MQANARPLARSSVITVLGLWTLELWSFFFSDGWAICQQQFIVLLALAVEQSKHLLDRTELELRHLRAASPFSTAESGFTVLRDFSLPKPATPSSDSITTIEEPSSSISDDLKMPAISNTIVAREAMSHIAKRENWAKQEAGVIVVFCIVFIVAVGLVGLWISKCLASRKAKKVAASNAA</sequence>
<protein>
    <submittedName>
        <fullName evidence="2">Uncharacterized protein</fullName>
    </submittedName>
</protein>
<evidence type="ECO:0000313" key="2">
    <source>
        <dbReference type="EMBL" id="KAK8056871.1"/>
    </source>
</evidence>
<keyword evidence="1" id="KW-0812">Transmembrane</keyword>
<keyword evidence="3" id="KW-1185">Reference proteome</keyword>
<feature type="transmembrane region" description="Helical" evidence="1">
    <location>
        <begin position="140"/>
        <end position="161"/>
    </location>
</feature>
<evidence type="ECO:0000313" key="3">
    <source>
        <dbReference type="Proteomes" id="UP001444661"/>
    </source>
</evidence>
<comment type="caution">
    <text evidence="2">The sequence shown here is derived from an EMBL/GenBank/DDBJ whole genome shotgun (WGS) entry which is preliminary data.</text>
</comment>
<accession>A0ABR1UFI8</accession>
<reference evidence="2 3" key="1">
    <citation type="submission" date="2023-01" db="EMBL/GenBank/DDBJ databases">
        <title>Analysis of 21 Apiospora genomes using comparative genomics revels a genus with tremendous synthesis potential of carbohydrate active enzymes and secondary metabolites.</title>
        <authorList>
            <person name="Sorensen T."/>
        </authorList>
    </citation>
    <scope>NUCLEOTIDE SEQUENCE [LARGE SCALE GENOMIC DNA]</scope>
    <source>
        <strain evidence="2 3">CBS 33761</strain>
    </source>
</reference>
<proteinExistence type="predicted"/>
<name>A0ABR1UFI8_9PEZI</name>
<dbReference type="Proteomes" id="UP001444661">
    <property type="component" value="Unassembled WGS sequence"/>
</dbReference>
<evidence type="ECO:0000256" key="1">
    <source>
        <dbReference type="SAM" id="Phobius"/>
    </source>
</evidence>
<keyword evidence="1" id="KW-0472">Membrane</keyword>
<dbReference type="EMBL" id="JAQQWK010000001">
    <property type="protein sequence ID" value="KAK8056871.1"/>
    <property type="molecule type" value="Genomic_DNA"/>
</dbReference>
<gene>
    <name evidence="2" type="ORF">PG993_002098</name>
</gene>
<organism evidence="2 3">
    <name type="scientific">Apiospora rasikravindrae</name>
    <dbReference type="NCBI Taxonomy" id="990691"/>
    <lineage>
        <taxon>Eukaryota</taxon>
        <taxon>Fungi</taxon>
        <taxon>Dikarya</taxon>
        <taxon>Ascomycota</taxon>
        <taxon>Pezizomycotina</taxon>
        <taxon>Sordariomycetes</taxon>
        <taxon>Xylariomycetidae</taxon>
        <taxon>Amphisphaeriales</taxon>
        <taxon>Apiosporaceae</taxon>
        <taxon>Apiospora</taxon>
    </lineage>
</organism>